<dbReference type="EMBL" id="VVYV01000031">
    <property type="protein sequence ID" value="KAA5415701.1"/>
    <property type="molecule type" value="Genomic_DNA"/>
</dbReference>
<feature type="signal peptide" evidence="5">
    <location>
        <begin position="1"/>
        <end position="19"/>
    </location>
</feature>
<protein>
    <submittedName>
        <fullName evidence="8 11">Redoxin domain-containing protein</fullName>
    </submittedName>
    <submittedName>
        <fullName evidence="13">Thiol reductase thioredoxin</fullName>
    </submittedName>
    <submittedName>
        <fullName evidence="7">Thioredoxin-2</fullName>
        <ecNumber evidence="7">1.8.1.8</ecNumber>
    </submittedName>
</protein>
<dbReference type="EMBL" id="JAVSNH010000001">
    <property type="protein sequence ID" value="MDT4510753.1"/>
    <property type="molecule type" value="Genomic_DNA"/>
</dbReference>
<dbReference type="GO" id="GO:0005829">
    <property type="term" value="C:cytosol"/>
    <property type="evidence" value="ECO:0007669"/>
    <property type="project" value="TreeGrafter"/>
</dbReference>
<dbReference type="EC" id="1.8.1.8" evidence="7"/>
<evidence type="ECO:0000256" key="2">
    <source>
        <dbReference type="ARBA" id="ARBA00022982"/>
    </source>
</evidence>
<dbReference type="Proteomes" id="UP000448877">
    <property type="component" value="Unassembled WGS sequence"/>
</dbReference>
<dbReference type="KEGG" id="bcel:BcellWH2_01043"/>
<evidence type="ECO:0000313" key="17">
    <source>
        <dbReference type="Proteomes" id="UP000448877"/>
    </source>
</evidence>
<dbReference type="Proteomes" id="UP000325055">
    <property type="component" value="Unassembled WGS sequence"/>
</dbReference>
<dbReference type="EMBL" id="JARFID010000036">
    <property type="protein sequence ID" value="MDE8697084.1"/>
    <property type="molecule type" value="Genomic_DNA"/>
</dbReference>
<evidence type="ECO:0000313" key="9">
    <source>
        <dbReference type="EMBL" id="KAA5414290.1"/>
    </source>
</evidence>
<dbReference type="PATRIC" id="fig|246787.4.peg.1074"/>
<dbReference type="GeneID" id="66307523"/>
<evidence type="ECO:0000313" key="15">
    <source>
        <dbReference type="Proteomes" id="UP000283341"/>
    </source>
</evidence>
<dbReference type="EMBL" id="CP012801">
    <property type="protein sequence ID" value="ALJ58305.1"/>
    <property type="molecule type" value="Genomic_DNA"/>
</dbReference>
<dbReference type="EMBL" id="VVYW01000031">
    <property type="protein sequence ID" value="KAA5402988.1"/>
    <property type="molecule type" value="Genomic_DNA"/>
</dbReference>
<proteinExistence type="predicted"/>
<dbReference type="CDD" id="cd02947">
    <property type="entry name" value="TRX_family"/>
    <property type="match status" value="1"/>
</dbReference>
<dbReference type="PROSITE" id="PS51257">
    <property type="entry name" value="PROKAR_LIPOPROTEIN"/>
    <property type="match status" value="1"/>
</dbReference>
<evidence type="ECO:0000313" key="14">
    <source>
        <dbReference type="Proteomes" id="UP000061809"/>
    </source>
</evidence>
<evidence type="ECO:0000313" key="12">
    <source>
        <dbReference type="EMBL" id="MDT4510753.1"/>
    </source>
</evidence>
<evidence type="ECO:0000313" key="11">
    <source>
        <dbReference type="EMBL" id="MDE8697084.1"/>
    </source>
</evidence>
<dbReference type="GO" id="GO:0047134">
    <property type="term" value="F:protein-disulfide reductase [NAD(P)H] activity"/>
    <property type="evidence" value="ECO:0007669"/>
    <property type="project" value="UniProtKB-EC"/>
</dbReference>
<dbReference type="Proteomes" id="UP000061809">
    <property type="component" value="Chromosome"/>
</dbReference>
<reference evidence="12" key="5">
    <citation type="submission" date="2023-08" db="EMBL/GenBank/DDBJ databases">
        <title>Reintroducing virulent viruses to syntetic microbiomes.</title>
        <authorList>
            <person name="Wilde J."/>
            <person name="Boyes R."/>
            <person name="Robinson A.V."/>
            <person name="Daisley B.A."/>
            <person name="Allen-Vercoe E."/>
        </authorList>
    </citation>
    <scope>NUCLEOTIDE SEQUENCE</scope>
    <source>
        <strain evidence="12">225I_12FAA</strain>
    </source>
</reference>
<reference evidence="11" key="4">
    <citation type="submission" date="2023-03" db="EMBL/GenBank/DDBJ databases">
        <title>DFI Biobank Strains.</title>
        <authorList>
            <person name="Mostad J."/>
            <person name="Paddock L."/>
            <person name="Medina S."/>
            <person name="Waligurski E."/>
            <person name="Barat B."/>
            <person name="Smith R."/>
            <person name="Burgo V."/>
            <person name="Metcalfe C."/>
            <person name="Woodson C."/>
            <person name="Sundararajan A."/>
            <person name="Ramaswamy R."/>
            <person name="Lin H."/>
            <person name="Pamer E.G."/>
        </authorList>
    </citation>
    <scope>NUCLEOTIDE SEQUENCE</scope>
    <source>
        <strain evidence="11">DFI.9.5</strain>
    </source>
</reference>
<feature type="domain" description="Thioredoxin" evidence="6">
    <location>
        <begin position="20"/>
        <end position="155"/>
    </location>
</feature>
<dbReference type="Proteomes" id="UP000283341">
    <property type="component" value="Unassembled WGS sequence"/>
</dbReference>
<dbReference type="EMBL" id="QRVJ01000008">
    <property type="protein sequence ID" value="RGS36728.1"/>
    <property type="molecule type" value="Genomic_DNA"/>
</dbReference>
<reference evidence="7 14" key="1">
    <citation type="journal article" date="2015" name="Science">
        <title>Genetic determinants of in vivo fitness and diet responsiveness in multiple human gut Bacteroides.</title>
        <authorList>
            <person name="Wu M."/>
            <person name="McNulty N.P."/>
            <person name="Rodionov D.A."/>
            <person name="Khoroshkin M.S."/>
            <person name="Griffin N.W."/>
            <person name="Cheng J."/>
            <person name="Latreille P."/>
            <person name="Kerstetter R.A."/>
            <person name="Terrapon N."/>
            <person name="Henrissat B."/>
            <person name="Osterman A.L."/>
            <person name="Gordon J.I."/>
        </authorList>
    </citation>
    <scope>NUCLEOTIDE SEQUENCE [LARGE SCALE GENOMIC DNA]</scope>
    <source>
        <strain evidence="7 14">WH2</strain>
    </source>
</reference>
<dbReference type="Gene3D" id="3.40.30.10">
    <property type="entry name" value="Glutaredoxin"/>
    <property type="match status" value="1"/>
</dbReference>
<evidence type="ECO:0000313" key="8">
    <source>
        <dbReference type="EMBL" id="KAA5402988.1"/>
    </source>
</evidence>
<reference evidence="16 17" key="3">
    <citation type="journal article" date="2019" name="Nat. Med.">
        <title>A library of human gut bacterial isolates paired with longitudinal multiomics data enables mechanistic microbiome research.</title>
        <authorList>
            <person name="Poyet M."/>
            <person name="Groussin M."/>
            <person name="Gibbons S.M."/>
            <person name="Avila-Pacheco J."/>
            <person name="Jiang X."/>
            <person name="Kearney S.M."/>
            <person name="Perrotta A.R."/>
            <person name="Berdy B."/>
            <person name="Zhao S."/>
            <person name="Lieberman T.D."/>
            <person name="Swanson P.K."/>
            <person name="Smith M."/>
            <person name="Roesemann S."/>
            <person name="Alexander J.E."/>
            <person name="Rich S.A."/>
            <person name="Livny J."/>
            <person name="Vlamakis H."/>
            <person name="Clish C."/>
            <person name="Bullock K."/>
            <person name="Deik A."/>
            <person name="Scott J."/>
            <person name="Pierce K.A."/>
            <person name="Xavier R.J."/>
            <person name="Alm E.J."/>
        </authorList>
    </citation>
    <scope>NUCLEOTIDE SEQUENCE [LARGE SCALE GENOMIC DNA]</scope>
    <source>
        <strain evidence="10 17">BIOML-A6</strain>
        <strain evidence="8 16">BIOML-A7</strain>
        <strain evidence="9 18">BIOML-A8</strain>
    </source>
</reference>
<dbReference type="GO" id="GO:0045454">
    <property type="term" value="P:cell redox homeostasis"/>
    <property type="evidence" value="ECO:0007669"/>
    <property type="project" value="TreeGrafter"/>
</dbReference>
<dbReference type="PROSITE" id="PS51352">
    <property type="entry name" value="THIOREDOXIN_2"/>
    <property type="match status" value="1"/>
</dbReference>
<dbReference type="Proteomes" id="UP001266995">
    <property type="component" value="Unassembled WGS sequence"/>
</dbReference>
<reference evidence="13 15" key="2">
    <citation type="submission" date="2018-08" db="EMBL/GenBank/DDBJ databases">
        <title>A genome reference for cultivated species of the human gut microbiota.</title>
        <authorList>
            <person name="Zou Y."/>
            <person name="Xue W."/>
            <person name="Luo G."/>
        </authorList>
    </citation>
    <scope>NUCLEOTIDE SEQUENCE [LARGE SCALE GENOMIC DNA]</scope>
    <source>
        <strain evidence="13 15">AF22-3AC</strain>
    </source>
</reference>
<dbReference type="RefSeq" id="WP_007214478.1">
    <property type="nucleotide sequence ID" value="NZ_CABMLT010000028.1"/>
</dbReference>
<dbReference type="EMBL" id="VVYX01000040">
    <property type="protein sequence ID" value="KAA5414290.1"/>
    <property type="molecule type" value="Genomic_DNA"/>
</dbReference>
<accession>A0A0P0G7Y6</accession>
<gene>
    <name evidence="7" type="primary">trxC</name>
    <name evidence="7" type="ORF">BcellWH2_01043</name>
    <name evidence="13" type="ORF">DWX97_11245</name>
    <name evidence="10" type="ORF">F2Y81_17620</name>
    <name evidence="8" type="ORF">F2Y86_24865</name>
    <name evidence="9" type="ORF">F2Y87_24215</name>
    <name evidence="11" type="ORF">PZH42_23545</name>
    <name evidence="12" type="ORF">RO785_07130</name>
</gene>
<evidence type="ECO:0000313" key="16">
    <source>
        <dbReference type="Proteomes" id="UP000325055"/>
    </source>
</evidence>
<dbReference type="STRING" id="246787.BcellWH2_01043"/>
<evidence type="ECO:0000313" key="7">
    <source>
        <dbReference type="EMBL" id="ALJ58305.1"/>
    </source>
</evidence>
<name>A0A0P0G7Y6_9BACE</name>
<evidence type="ECO:0000259" key="6">
    <source>
        <dbReference type="PROSITE" id="PS51352"/>
    </source>
</evidence>
<dbReference type="eggNOG" id="COG3118">
    <property type="taxonomic scope" value="Bacteria"/>
</dbReference>
<dbReference type="PROSITE" id="PS00194">
    <property type="entry name" value="THIOREDOXIN_1"/>
    <property type="match status" value="1"/>
</dbReference>
<feature type="chain" id="PRO_5013461254" evidence="5">
    <location>
        <begin position="20"/>
        <end position="158"/>
    </location>
</feature>
<dbReference type="InterPro" id="IPR013766">
    <property type="entry name" value="Thioredoxin_domain"/>
</dbReference>
<evidence type="ECO:0000313" key="13">
    <source>
        <dbReference type="EMBL" id="RGS36728.1"/>
    </source>
</evidence>
<evidence type="ECO:0000256" key="4">
    <source>
        <dbReference type="ARBA" id="ARBA00023284"/>
    </source>
</evidence>
<sequence>MKKVLTFAILIFASVLTFACKDGAKAQPNEPEQKEAKSGEVIVMNKDMFIKDVFDYEKSQDWKYKGDKPAIIDLYADWCGPCRMTAPIMKDLAKEYAGKIVIYKVNVDKERELAALFNASSIPLFVFIPMEGEPQLFRGAADKATYQKAIEDFLLKKK</sequence>
<dbReference type="PANTHER" id="PTHR45663">
    <property type="entry name" value="GEO12009P1"/>
    <property type="match status" value="1"/>
</dbReference>
<keyword evidence="4" id="KW-0676">Redox-active center</keyword>
<evidence type="ECO:0000256" key="5">
    <source>
        <dbReference type="SAM" id="SignalP"/>
    </source>
</evidence>
<dbReference type="Pfam" id="PF00085">
    <property type="entry name" value="Thioredoxin"/>
    <property type="match status" value="1"/>
</dbReference>
<dbReference type="FunFam" id="3.40.30.10:FF:000229">
    <property type="entry name" value="Thioredoxin (TRX)"/>
    <property type="match status" value="1"/>
</dbReference>
<keyword evidence="1" id="KW-0813">Transport</keyword>
<evidence type="ECO:0000256" key="1">
    <source>
        <dbReference type="ARBA" id="ARBA00022448"/>
    </source>
</evidence>
<dbReference type="InterPro" id="IPR017937">
    <property type="entry name" value="Thioredoxin_CS"/>
</dbReference>
<keyword evidence="2" id="KW-0249">Electron transport</keyword>
<dbReference type="InterPro" id="IPR036249">
    <property type="entry name" value="Thioredoxin-like_sf"/>
</dbReference>
<keyword evidence="3" id="KW-1015">Disulfide bond</keyword>
<evidence type="ECO:0000313" key="10">
    <source>
        <dbReference type="EMBL" id="KAA5415701.1"/>
    </source>
</evidence>
<keyword evidence="5" id="KW-0732">Signal</keyword>
<keyword evidence="7" id="KW-0560">Oxidoreductase</keyword>
<dbReference type="AlphaFoldDB" id="A0A0P0G7Y6"/>
<evidence type="ECO:0000256" key="3">
    <source>
        <dbReference type="ARBA" id="ARBA00023157"/>
    </source>
</evidence>
<evidence type="ECO:0000313" key="18">
    <source>
        <dbReference type="Proteomes" id="UP000482653"/>
    </source>
</evidence>
<dbReference type="Proteomes" id="UP000482653">
    <property type="component" value="Unassembled WGS sequence"/>
</dbReference>
<dbReference type="PANTHER" id="PTHR45663:SF11">
    <property type="entry name" value="GEO12009P1"/>
    <property type="match status" value="1"/>
</dbReference>
<dbReference type="SUPFAM" id="SSF52833">
    <property type="entry name" value="Thioredoxin-like"/>
    <property type="match status" value="1"/>
</dbReference>
<dbReference type="Proteomes" id="UP001221924">
    <property type="component" value="Unassembled WGS sequence"/>
</dbReference>
<organism evidence="7 14">
    <name type="scientific">Bacteroides cellulosilyticus</name>
    <dbReference type="NCBI Taxonomy" id="246787"/>
    <lineage>
        <taxon>Bacteria</taxon>
        <taxon>Pseudomonadati</taxon>
        <taxon>Bacteroidota</taxon>
        <taxon>Bacteroidia</taxon>
        <taxon>Bacteroidales</taxon>
        <taxon>Bacteroidaceae</taxon>
        <taxon>Bacteroides</taxon>
    </lineage>
</organism>